<feature type="compositionally biased region" description="Low complexity" evidence="1">
    <location>
        <begin position="228"/>
        <end position="241"/>
    </location>
</feature>
<sequence length="573" mass="65137">MSLPRESGTQNFEQLYREERRARQQAEQEKLQAEQEKLQAEQEKQQAEQEKQQAEQRNQKTTLDEFLQACYECLHKPLRVETHKSWTTTGGTRPGNRYYPKNLKKWENFAEEQRRVFSTAYNIFHPKNKPALRLFSPILSVEEQGRLYCSTAIANEASLRIYEKCAIEVQVADIIDHLSEIMQDPKQFQLGQGINFENDPNSLNEKAEEVQERLSIQPPRTPSPTAQPPSSSSSSNASSLESDSKPTPGRTRADQYCIYKNVGGKRELLFIVEYKPPHKLSTGDILRFRPMDVKKDALDRTRIPPPIPPDMTEKELEQSGEAFEERLQYNADMLAVAVATQTFHYMIENGLEYSYIATGEAFVFLRIDWEEEKSPTTLFYHVAVPSDDVAADNAGKGVFDSQRTAIGQVLGLCLLASESKRRTHAERKHAKKRLVKHPVTSLETLVQQTPASERKLGAKKKRAQKSPQYKGRGKVPVTSQYGLRSRYKPGDLPKNSDDEQDEQDDQDGPNSPSRPSASSLKRKRGQYGLRTRCKPGDLPKNSDDEQDDQDGPNSPSRPSASTLKRKRGNQRPT</sequence>
<feature type="compositionally biased region" description="Polar residues" evidence="1">
    <location>
        <begin position="441"/>
        <end position="451"/>
    </location>
</feature>
<feature type="compositionally biased region" description="Basic and acidic residues" evidence="1">
    <location>
        <begin position="534"/>
        <end position="543"/>
    </location>
</feature>
<evidence type="ECO:0000313" key="3">
    <source>
        <dbReference type="Proteomes" id="UP001590951"/>
    </source>
</evidence>
<feature type="compositionally biased region" description="Basic and acidic residues" evidence="1">
    <location>
        <begin position="15"/>
        <end position="58"/>
    </location>
</feature>
<feature type="region of interest" description="Disordered" evidence="1">
    <location>
        <begin position="192"/>
        <end position="252"/>
    </location>
</feature>
<protein>
    <submittedName>
        <fullName evidence="2">Uncharacterized protein</fullName>
    </submittedName>
</protein>
<feature type="compositionally biased region" description="Basic and acidic residues" evidence="1">
    <location>
        <begin position="488"/>
        <end position="497"/>
    </location>
</feature>
<dbReference type="Proteomes" id="UP001590951">
    <property type="component" value="Unassembled WGS sequence"/>
</dbReference>
<evidence type="ECO:0000313" key="2">
    <source>
        <dbReference type="EMBL" id="KAL2045353.1"/>
    </source>
</evidence>
<evidence type="ECO:0000256" key="1">
    <source>
        <dbReference type="SAM" id="MobiDB-lite"/>
    </source>
</evidence>
<comment type="caution">
    <text evidence="2">The sequence shown here is derived from an EMBL/GenBank/DDBJ whole genome shotgun (WGS) entry which is preliminary data.</text>
</comment>
<feature type="region of interest" description="Disordered" evidence="1">
    <location>
        <begin position="424"/>
        <end position="573"/>
    </location>
</feature>
<name>A0ABR4APK6_9LECA</name>
<gene>
    <name evidence="2" type="ORF">ABVK25_012193</name>
</gene>
<dbReference type="EMBL" id="JBHFEH010000156">
    <property type="protein sequence ID" value="KAL2045353.1"/>
    <property type="molecule type" value="Genomic_DNA"/>
</dbReference>
<keyword evidence="3" id="KW-1185">Reference proteome</keyword>
<feature type="compositionally biased region" description="Basic residues" evidence="1">
    <location>
        <begin position="424"/>
        <end position="436"/>
    </location>
</feature>
<feature type="compositionally biased region" description="Polar residues" evidence="1">
    <location>
        <begin position="551"/>
        <end position="562"/>
    </location>
</feature>
<feature type="compositionally biased region" description="Acidic residues" evidence="1">
    <location>
        <begin position="498"/>
        <end position="507"/>
    </location>
</feature>
<proteinExistence type="predicted"/>
<reference evidence="2 3" key="1">
    <citation type="submission" date="2024-09" db="EMBL/GenBank/DDBJ databases">
        <title>Rethinking Asexuality: The Enigmatic Case of Functional Sexual Genes in Lepraria (Stereocaulaceae).</title>
        <authorList>
            <person name="Doellman M."/>
            <person name="Sun Y."/>
            <person name="Barcenas-Pena A."/>
            <person name="Lumbsch H.T."/>
            <person name="Grewe F."/>
        </authorList>
    </citation>
    <scope>NUCLEOTIDE SEQUENCE [LARGE SCALE GENOMIC DNA]</scope>
    <source>
        <strain evidence="2 3">Grewe 0041</strain>
    </source>
</reference>
<organism evidence="2 3">
    <name type="scientific">Lepraria finkii</name>
    <dbReference type="NCBI Taxonomy" id="1340010"/>
    <lineage>
        <taxon>Eukaryota</taxon>
        <taxon>Fungi</taxon>
        <taxon>Dikarya</taxon>
        <taxon>Ascomycota</taxon>
        <taxon>Pezizomycotina</taxon>
        <taxon>Lecanoromycetes</taxon>
        <taxon>OSLEUM clade</taxon>
        <taxon>Lecanoromycetidae</taxon>
        <taxon>Lecanorales</taxon>
        <taxon>Lecanorineae</taxon>
        <taxon>Stereocaulaceae</taxon>
        <taxon>Lepraria</taxon>
    </lineage>
</organism>
<feature type="compositionally biased region" description="Polar residues" evidence="1">
    <location>
        <begin position="508"/>
        <end position="519"/>
    </location>
</feature>
<feature type="region of interest" description="Disordered" evidence="1">
    <location>
        <begin position="1"/>
        <end position="58"/>
    </location>
</feature>
<feature type="compositionally biased region" description="Basic residues" evidence="1">
    <location>
        <begin position="563"/>
        <end position="573"/>
    </location>
</feature>
<accession>A0ABR4APK6</accession>